<name>F6I2P3_VITVI</name>
<dbReference type="AlphaFoldDB" id="F6I2P3"/>
<protein>
    <submittedName>
        <fullName evidence="1">Uncharacterized protein</fullName>
    </submittedName>
</protein>
<gene>
    <name evidence="1" type="ordered locus">VIT_16s0013g01010</name>
</gene>
<organism evidence="1 2">
    <name type="scientific">Vitis vinifera</name>
    <name type="common">Grape</name>
    <dbReference type="NCBI Taxonomy" id="29760"/>
    <lineage>
        <taxon>Eukaryota</taxon>
        <taxon>Viridiplantae</taxon>
        <taxon>Streptophyta</taxon>
        <taxon>Embryophyta</taxon>
        <taxon>Tracheophyta</taxon>
        <taxon>Spermatophyta</taxon>
        <taxon>Magnoliopsida</taxon>
        <taxon>eudicotyledons</taxon>
        <taxon>Gunneridae</taxon>
        <taxon>Pentapetalae</taxon>
        <taxon>rosids</taxon>
        <taxon>Vitales</taxon>
        <taxon>Vitaceae</taxon>
        <taxon>Viteae</taxon>
        <taxon>Vitis</taxon>
    </lineage>
</organism>
<dbReference type="PaxDb" id="29760-VIT_16s0013g01010.t01"/>
<evidence type="ECO:0000313" key="2">
    <source>
        <dbReference type="Proteomes" id="UP000009183"/>
    </source>
</evidence>
<evidence type="ECO:0000313" key="1">
    <source>
        <dbReference type="EMBL" id="CCB61210.1"/>
    </source>
</evidence>
<dbReference type="InParanoid" id="F6I2P3"/>
<dbReference type="EMBL" id="FN596738">
    <property type="protein sequence ID" value="CCB61210.1"/>
    <property type="molecule type" value="Genomic_DNA"/>
</dbReference>
<sequence length="32" mass="4077">MEEENEKFEIHLHKDVIKREIEIERYEEFVTI</sequence>
<keyword evidence="2" id="KW-1185">Reference proteome</keyword>
<reference evidence="2" key="1">
    <citation type="journal article" date="2007" name="Nature">
        <title>The grapevine genome sequence suggests ancestral hexaploidization in major angiosperm phyla.</title>
        <authorList>
            <consortium name="The French-Italian Public Consortium for Grapevine Genome Characterization."/>
            <person name="Jaillon O."/>
            <person name="Aury J.-M."/>
            <person name="Noel B."/>
            <person name="Policriti A."/>
            <person name="Clepet C."/>
            <person name="Casagrande A."/>
            <person name="Choisne N."/>
            <person name="Aubourg S."/>
            <person name="Vitulo N."/>
            <person name="Jubin C."/>
            <person name="Vezzi A."/>
            <person name="Legeai F."/>
            <person name="Hugueney P."/>
            <person name="Dasilva C."/>
            <person name="Horner D."/>
            <person name="Mica E."/>
            <person name="Jublot D."/>
            <person name="Poulain J."/>
            <person name="Bruyere C."/>
            <person name="Billault A."/>
            <person name="Segurens B."/>
            <person name="Gouyvenoux M."/>
            <person name="Ugarte E."/>
            <person name="Cattonaro F."/>
            <person name="Anthouard V."/>
            <person name="Vico V."/>
            <person name="Del Fabbro C."/>
            <person name="Alaux M."/>
            <person name="Di Gaspero G."/>
            <person name="Dumas V."/>
            <person name="Felice N."/>
            <person name="Paillard S."/>
            <person name="Juman I."/>
            <person name="Moroldo M."/>
            <person name="Scalabrin S."/>
            <person name="Canaguier A."/>
            <person name="Le Clainche I."/>
            <person name="Malacrida G."/>
            <person name="Durand E."/>
            <person name="Pesole G."/>
            <person name="Laucou V."/>
            <person name="Chatelet P."/>
            <person name="Merdinoglu D."/>
            <person name="Delledonne M."/>
            <person name="Pezzotti M."/>
            <person name="Lecharny A."/>
            <person name="Scarpelli C."/>
            <person name="Artiguenave F."/>
            <person name="Pe M.E."/>
            <person name="Valle G."/>
            <person name="Morgante M."/>
            <person name="Caboche M."/>
            <person name="Adam-Blondon A.-F."/>
            <person name="Weissenbach J."/>
            <person name="Quetier F."/>
            <person name="Wincker P."/>
        </authorList>
    </citation>
    <scope>NUCLEOTIDE SEQUENCE [LARGE SCALE GENOMIC DNA]</scope>
    <source>
        <strain evidence="2">cv. Pinot noir / PN40024</strain>
    </source>
</reference>
<accession>F6I2P3</accession>
<dbReference type="Proteomes" id="UP000009183">
    <property type="component" value="Chromosome 16"/>
</dbReference>
<dbReference type="HOGENOM" id="CLU_3393179_0_0_1"/>
<proteinExistence type="predicted"/>